<keyword evidence="3" id="KW-1185">Reference proteome</keyword>
<dbReference type="InterPro" id="IPR025737">
    <property type="entry name" value="FApF"/>
</dbReference>
<dbReference type="Pfam" id="PF13557">
    <property type="entry name" value="Phenol_MetA_deg"/>
    <property type="match status" value="1"/>
</dbReference>
<evidence type="ECO:0000313" key="3">
    <source>
        <dbReference type="Proteomes" id="UP000289784"/>
    </source>
</evidence>
<reference evidence="2 3" key="1">
    <citation type="submission" date="2019-01" db="EMBL/GenBank/DDBJ databases">
        <title>Pseudoxanthomonas composti sp. nov., isolated from compost.</title>
        <authorList>
            <person name="Yang G."/>
        </authorList>
    </citation>
    <scope>NUCLEOTIDE SEQUENCE [LARGE SCALE GENOMIC DNA]</scope>
    <source>
        <strain evidence="2 3">GSS15</strain>
    </source>
</reference>
<protein>
    <submittedName>
        <fullName evidence="2">Transporter</fullName>
    </submittedName>
</protein>
<dbReference type="Proteomes" id="UP000289784">
    <property type="component" value="Unassembled WGS sequence"/>
</dbReference>
<sequence length="283" mass="30376">MNHAVLSWPSPSRTHRRARALSLAMACALAGVCGHAAAQADAAPICTDRPTKANATCTVPAGTWQIESDLGSYTRDTQPGTRTETFNWVNPTFKYGLTQAMDLQLNWSPQLRVRSTDRSTGQRETLNGAGDVTLRLKARFHEGERVSVAVIPFVKAPTARQGIGNDAWEGGIALPVSVSLPNRFSLTFGPELDLLADSDGSGHHPALVNLVNLAHPLGQRATLAVELWSSINDDPARTIEQASADFALSYLVNPALQLDLGGNFGLNDATPDAQVYLGLSHRF</sequence>
<dbReference type="AlphaFoldDB" id="A0A4Q1JVX7"/>
<evidence type="ECO:0000256" key="1">
    <source>
        <dbReference type="SAM" id="SignalP"/>
    </source>
</evidence>
<evidence type="ECO:0000313" key="2">
    <source>
        <dbReference type="EMBL" id="RXR06421.1"/>
    </source>
</evidence>
<name>A0A4Q1JVX7_9GAMM</name>
<dbReference type="OrthoDB" id="189778at2"/>
<dbReference type="EMBL" id="SAWZ01000003">
    <property type="protein sequence ID" value="RXR06421.1"/>
    <property type="molecule type" value="Genomic_DNA"/>
</dbReference>
<organism evidence="2 3">
    <name type="scientific">Pseudoxanthomonas composti</name>
    <dbReference type="NCBI Taxonomy" id="2137479"/>
    <lineage>
        <taxon>Bacteria</taxon>
        <taxon>Pseudomonadati</taxon>
        <taxon>Pseudomonadota</taxon>
        <taxon>Gammaproteobacteria</taxon>
        <taxon>Lysobacterales</taxon>
        <taxon>Lysobacteraceae</taxon>
        <taxon>Pseudoxanthomonas</taxon>
    </lineage>
</organism>
<gene>
    <name evidence="2" type="ORF">EPA99_07165</name>
</gene>
<keyword evidence="1" id="KW-0732">Signal</keyword>
<comment type="caution">
    <text evidence="2">The sequence shown here is derived from an EMBL/GenBank/DDBJ whole genome shotgun (WGS) entry which is preliminary data.</text>
</comment>
<feature type="signal peptide" evidence="1">
    <location>
        <begin position="1"/>
        <end position="38"/>
    </location>
</feature>
<feature type="chain" id="PRO_5020611084" evidence="1">
    <location>
        <begin position="39"/>
        <end position="283"/>
    </location>
</feature>
<accession>A0A4Q1JVX7</accession>
<proteinExistence type="predicted"/>